<evidence type="ECO:0000313" key="3">
    <source>
        <dbReference type="EMBL" id="RCJ05545.1"/>
    </source>
</evidence>
<sequence length="84" mass="9289">MSMHGWLRRFVAPWVTFAIHTVAVLPAFRGRHLATYIVSALLMRARVGGGLSATVLTNEHPGFFARHGFSLTPVDSLVRETQLS</sequence>
<name>A0A367PEN1_CUPNE</name>
<keyword evidence="1" id="KW-0472">Membrane</keyword>
<dbReference type="EMBL" id="QDHA01000070">
    <property type="protein sequence ID" value="RCJ05545.1"/>
    <property type="molecule type" value="Genomic_DNA"/>
</dbReference>
<dbReference type="SUPFAM" id="SSF55729">
    <property type="entry name" value="Acyl-CoA N-acyltransferases (Nat)"/>
    <property type="match status" value="1"/>
</dbReference>
<proteinExistence type="predicted"/>
<evidence type="ECO:0000256" key="1">
    <source>
        <dbReference type="SAM" id="Phobius"/>
    </source>
</evidence>
<dbReference type="InterPro" id="IPR000182">
    <property type="entry name" value="GNAT_dom"/>
</dbReference>
<feature type="domain" description="N-acetyltransferase" evidence="2">
    <location>
        <begin position="1"/>
        <end position="84"/>
    </location>
</feature>
<keyword evidence="1" id="KW-0812">Transmembrane</keyword>
<comment type="caution">
    <text evidence="3">The sequence shown here is derived from an EMBL/GenBank/DDBJ whole genome shotgun (WGS) entry which is preliminary data.</text>
</comment>
<dbReference type="Gene3D" id="3.40.630.30">
    <property type="match status" value="1"/>
</dbReference>
<dbReference type="Proteomes" id="UP000253501">
    <property type="component" value="Unassembled WGS sequence"/>
</dbReference>
<accession>A0A367PEN1</accession>
<protein>
    <submittedName>
        <fullName evidence="3">GNAT family N-acetyltransferase</fullName>
    </submittedName>
</protein>
<evidence type="ECO:0000259" key="2">
    <source>
        <dbReference type="PROSITE" id="PS51186"/>
    </source>
</evidence>
<gene>
    <name evidence="3" type="ORF">DDK22_26040</name>
</gene>
<keyword evidence="1" id="KW-1133">Transmembrane helix</keyword>
<feature type="transmembrane region" description="Helical" evidence="1">
    <location>
        <begin position="6"/>
        <end position="28"/>
    </location>
</feature>
<dbReference type="PROSITE" id="PS51186">
    <property type="entry name" value="GNAT"/>
    <property type="match status" value="1"/>
</dbReference>
<organism evidence="3 4">
    <name type="scientific">Cupriavidus necator</name>
    <name type="common">Alcaligenes eutrophus</name>
    <name type="synonym">Ralstonia eutropha</name>
    <dbReference type="NCBI Taxonomy" id="106590"/>
    <lineage>
        <taxon>Bacteria</taxon>
        <taxon>Pseudomonadati</taxon>
        <taxon>Pseudomonadota</taxon>
        <taxon>Betaproteobacteria</taxon>
        <taxon>Burkholderiales</taxon>
        <taxon>Burkholderiaceae</taxon>
        <taxon>Cupriavidus</taxon>
    </lineage>
</organism>
<reference evidence="3 4" key="1">
    <citation type="submission" date="2018-04" db="EMBL/GenBank/DDBJ databases">
        <title>Cupriavidus necator CR12 genome sequencing and assembly.</title>
        <authorList>
            <person name="Ben Fekih I."/>
            <person name="Mazhar H.S."/>
            <person name="Bello S.K."/>
            <person name="Rensing C."/>
        </authorList>
    </citation>
    <scope>NUCLEOTIDE SEQUENCE [LARGE SCALE GENOMIC DNA]</scope>
    <source>
        <strain evidence="3 4">CR12</strain>
    </source>
</reference>
<keyword evidence="3" id="KW-0808">Transferase</keyword>
<dbReference type="Pfam" id="PF13508">
    <property type="entry name" value="Acetyltransf_7"/>
    <property type="match status" value="1"/>
</dbReference>
<dbReference type="InterPro" id="IPR016181">
    <property type="entry name" value="Acyl_CoA_acyltransferase"/>
</dbReference>
<dbReference type="GO" id="GO:0016747">
    <property type="term" value="F:acyltransferase activity, transferring groups other than amino-acyl groups"/>
    <property type="evidence" value="ECO:0007669"/>
    <property type="project" value="InterPro"/>
</dbReference>
<evidence type="ECO:0000313" key="4">
    <source>
        <dbReference type="Proteomes" id="UP000253501"/>
    </source>
</evidence>
<dbReference type="AlphaFoldDB" id="A0A367PEN1"/>